<name>A0A8A1M598_AJECA</name>
<protein>
    <submittedName>
        <fullName evidence="1">Uncharacterized protein</fullName>
    </submittedName>
</protein>
<reference evidence="1" key="1">
    <citation type="submission" date="2021-01" db="EMBL/GenBank/DDBJ databases">
        <title>Chromosome-level genome assembly of a human fungal pathogen reveals clustering of transcriptionally co-regulated genes.</title>
        <authorList>
            <person name="Voorhies M."/>
            <person name="Cohen S."/>
            <person name="Shea T.P."/>
            <person name="Petrus S."/>
            <person name="Munoz J.F."/>
            <person name="Poplawski S."/>
            <person name="Goldman W.E."/>
            <person name="Michael T."/>
            <person name="Cuomo C.A."/>
            <person name="Sil A."/>
            <person name="Beyhan S."/>
        </authorList>
    </citation>
    <scope>NUCLEOTIDE SEQUENCE</scope>
    <source>
        <strain evidence="1">WU24</strain>
    </source>
</reference>
<evidence type="ECO:0000313" key="1">
    <source>
        <dbReference type="EMBL" id="QSS61666.1"/>
    </source>
</evidence>
<gene>
    <name evidence="1" type="ORF">I7I51_03843</name>
</gene>
<dbReference type="EMBL" id="CP069111">
    <property type="protein sequence ID" value="QSS61666.1"/>
    <property type="molecule type" value="Genomic_DNA"/>
</dbReference>
<dbReference type="Proteomes" id="UP000663671">
    <property type="component" value="Chromosome 5"/>
</dbReference>
<sequence length="174" mass="19476">MPIPINWTGLLTGCSSLSISSLTIRYVSVRKQQRQQLGPRSRVGNGSRIRWIPDSIFQKTYLSKALLIFQTGKLGVTVPARVETAQPPEEINHNSYAKQLAFCGLVGGSTILKSKTITTSTWLEQRGRMRSRLLFAGPRNWAQKYVGKPRQEYLVTKVAKRGSWGLAAKQGWKS</sequence>
<organism evidence="1 2">
    <name type="scientific">Ajellomyces capsulatus</name>
    <name type="common">Darling's disease fungus</name>
    <name type="synonym">Histoplasma capsulatum</name>
    <dbReference type="NCBI Taxonomy" id="5037"/>
    <lineage>
        <taxon>Eukaryota</taxon>
        <taxon>Fungi</taxon>
        <taxon>Dikarya</taxon>
        <taxon>Ascomycota</taxon>
        <taxon>Pezizomycotina</taxon>
        <taxon>Eurotiomycetes</taxon>
        <taxon>Eurotiomycetidae</taxon>
        <taxon>Onygenales</taxon>
        <taxon>Ajellomycetaceae</taxon>
        <taxon>Histoplasma</taxon>
    </lineage>
</organism>
<proteinExistence type="predicted"/>
<accession>A0A8A1M598</accession>
<evidence type="ECO:0000313" key="2">
    <source>
        <dbReference type="Proteomes" id="UP000663671"/>
    </source>
</evidence>
<dbReference type="AlphaFoldDB" id="A0A8A1M598"/>
<dbReference type="VEuPathDB" id="FungiDB:I7I51_03843"/>